<keyword evidence="8" id="KW-1185">Reference proteome</keyword>
<dbReference type="GO" id="GO:0016042">
    <property type="term" value="P:lipid catabolic process"/>
    <property type="evidence" value="ECO:0007669"/>
    <property type="project" value="TreeGrafter"/>
</dbReference>
<dbReference type="AlphaFoldDB" id="A0A9N8Q233"/>
<feature type="chain" id="PRO_5040481784" description="Lipase domain-containing protein" evidence="5">
    <location>
        <begin position="18"/>
        <end position="335"/>
    </location>
</feature>
<dbReference type="Proteomes" id="UP001154114">
    <property type="component" value="Chromosome 31"/>
</dbReference>
<accession>A0A9N8Q233</accession>
<sequence>MLRVLAVVCFGISAVTALPADSIIRKRDDGLRYQYVQDADGSPHLVDLWGTAKDLSEAARYNPTTENIYHLFTRANPSVSQPLLHGNVNLLANSNFDPNKKTVILVHGWRTNVTGLLGSVMIPALLQGGDVNVIGLDWSAGASTINYITAMANTAASGAGVAAFISWLSSATGASLGSYHIIGHSLGGQQVGIIGRNLGGQLPYITSLDPTLAGWITNPDSFDSTDALYTEVIHTNAGVMGLLLPAGDVDFYPNGGVVMTGCSGNYCSHDRGIYYMAESVVSGGFTGRECSTHVTAISGECDLPGAIQMGGWEAKTGVSGIYRVDTNAYPPFSQG</sequence>
<evidence type="ECO:0000256" key="1">
    <source>
        <dbReference type="ARBA" id="ARBA00004613"/>
    </source>
</evidence>
<evidence type="ECO:0000256" key="4">
    <source>
        <dbReference type="RuleBase" id="RU004262"/>
    </source>
</evidence>
<reference evidence="7" key="1">
    <citation type="submission" date="2021-12" db="EMBL/GenBank/DDBJ databases">
        <authorList>
            <person name="King R."/>
        </authorList>
    </citation>
    <scope>NUCLEOTIDE SEQUENCE</scope>
</reference>
<dbReference type="OrthoDB" id="199913at2759"/>
<dbReference type="Pfam" id="PF00151">
    <property type="entry name" value="Lipase"/>
    <property type="match status" value="1"/>
</dbReference>
<evidence type="ECO:0000256" key="3">
    <source>
        <dbReference type="ARBA" id="ARBA00022525"/>
    </source>
</evidence>
<dbReference type="EMBL" id="LR824034">
    <property type="protein sequence ID" value="CAD0206992.1"/>
    <property type="molecule type" value="Genomic_DNA"/>
</dbReference>
<dbReference type="GO" id="GO:0016298">
    <property type="term" value="F:lipase activity"/>
    <property type="evidence" value="ECO:0007669"/>
    <property type="project" value="InterPro"/>
</dbReference>
<keyword evidence="3" id="KW-0964">Secreted</keyword>
<dbReference type="GO" id="GO:0005615">
    <property type="term" value="C:extracellular space"/>
    <property type="evidence" value="ECO:0007669"/>
    <property type="project" value="TreeGrafter"/>
</dbReference>
<evidence type="ECO:0000313" key="8">
    <source>
        <dbReference type="Proteomes" id="UP001154114"/>
    </source>
</evidence>
<dbReference type="Gene3D" id="3.40.50.1820">
    <property type="entry name" value="alpha/beta hydrolase"/>
    <property type="match status" value="1"/>
</dbReference>
<dbReference type="PRINTS" id="PR00821">
    <property type="entry name" value="TAGLIPASE"/>
</dbReference>
<dbReference type="InterPro" id="IPR000734">
    <property type="entry name" value="TAG_lipase"/>
</dbReference>
<evidence type="ECO:0000256" key="2">
    <source>
        <dbReference type="ARBA" id="ARBA00010701"/>
    </source>
</evidence>
<dbReference type="PANTHER" id="PTHR11610">
    <property type="entry name" value="LIPASE"/>
    <property type="match status" value="1"/>
</dbReference>
<dbReference type="CDD" id="cd00707">
    <property type="entry name" value="Pancreat_lipase_like"/>
    <property type="match status" value="1"/>
</dbReference>
<dbReference type="InterPro" id="IPR013818">
    <property type="entry name" value="Lipase"/>
</dbReference>
<dbReference type="PANTHER" id="PTHR11610:SF150">
    <property type="entry name" value="FI01825P-RELATED"/>
    <property type="match status" value="1"/>
</dbReference>
<proteinExistence type="inferred from homology"/>
<comment type="similarity">
    <text evidence="2 4">Belongs to the AB hydrolase superfamily. Lipase family.</text>
</comment>
<evidence type="ECO:0000313" key="7">
    <source>
        <dbReference type="EMBL" id="CAD0206992.1"/>
    </source>
</evidence>
<keyword evidence="5" id="KW-0732">Signal</keyword>
<dbReference type="GO" id="GO:0017171">
    <property type="term" value="F:serine hydrolase activity"/>
    <property type="evidence" value="ECO:0007669"/>
    <property type="project" value="TreeGrafter"/>
</dbReference>
<protein>
    <recommendedName>
        <fullName evidence="6">Lipase domain-containing protein</fullName>
    </recommendedName>
</protein>
<evidence type="ECO:0000256" key="5">
    <source>
        <dbReference type="SAM" id="SignalP"/>
    </source>
</evidence>
<evidence type="ECO:0000259" key="6">
    <source>
        <dbReference type="Pfam" id="PF00151"/>
    </source>
</evidence>
<dbReference type="InterPro" id="IPR029058">
    <property type="entry name" value="AB_hydrolase_fold"/>
</dbReference>
<name>A0A9N8Q233_CHRIL</name>
<feature type="signal peptide" evidence="5">
    <location>
        <begin position="1"/>
        <end position="17"/>
    </location>
</feature>
<dbReference type="SUPFAM" id="SSF53474">
    <property type="entry name" value="alpha/beta-Hydrolases"/>
    <property type="match status" value="1"/>
</dbReference>
<feature type="domain" description="Lipase" evidence="6">
    <location>
        <begin position="55"/>
        <end position="292"/>
    </location>
</feature>
<comment type="subcellular location">
    <subcellularLocation>
        <location evidence="1">Secreted</location>
    </subcellularLocation>
</comment>
<dbReference type="InterPro" id="IPR033906">
    <property type="entry name" value="Lipase_N"/>
</dbReference>
<gene>
    <name evidence="7" type="ORF">CINC_LOCUS9971</name>
</gene>
<organism evidence="7 8">
    <name type="scientific">Chrysodeixis includens</name>
    <name type="common">Soybean looper</name>
    <name type="synonym">Pseudoplusia includens</name>
    <dbReference type="NCBI Taxonomy" id="689277"/>
    <lineage>
        <taxon>Eukaryota</taxon>
        <taxon>Metazoa</taxon>
        <taxon>Ecdysozoa</taxon>
        <taxon>Arthropoda</taxon>
        <taxon>Hexapoda</taxon>
        <taxon>Insecta</taxon>
        <taxon>Pterygota</taxon>
        <taxon>Neoptera</taxon>
        <taxon>Endopterygota</taxon>
        <taxon>Lepidoptera</taxon>
        <taxon>Glossata</taxon>
        <taxon>Ditrysia</taxon>
        <taxon>Noctuoidea</taxon>
        <taxon>Noctuidae</taxon>
        <taxon>Plusiinae</taxon>
        <taxon>Chrysodeixis</taxon>
    </lineage>
</organism>